<dbReference type="AlphaFoldDB" id="A0A2P5P761"/>
<evidence type="ECO:0000313" key="2">
    <source>
        <dbReference type="Proteomes" id="UP000235653"/>
    </source>
</evidence>
<dbReference type="RefSeq" id="WP_102331129.1">
    <property type="nucleotide sequence ID" value="NZ_CP058566.2"/>
</dbReference>
<dbReference type="EMBL" id="JQAN02000009">
    <property type="protein sequence ID" value="PPD58120.1"/>
    <property type="molecule type" value="Genomic_DNA"/>
</dbReference>
<proteinExistence type="predicted"/>
<evidence type="ECO:0008006" key="3">
    <source>
        <dbReference type="Google" id="ProtNLM"/>
    </source>
</evidence>
<dbReference type="Proteomes" id="UP000235653">
    <property type="component" value="Unassembled WGS sequence"/>
</dbReference>
<organism evidence="1 2">
    <name type="scientific">Dehalogenimonas etheniformans</name>
    <dbReference type="NCBI Taxonomy" id="1536648"/>
    <lineage>
        <taxon>Bacteria</taxon>
        <taxon>Bacillati</taxon>
        <taxon>Chloroflexota</taxon>
        <taxon>Dehalococcoidia</taxon>
        <taxon>Dehalococcoidales</taxon>
        <taxon>Dehalococcoidaceae</taxon>
        <taxon>Dehalogenimonas</taxon>
    </lineage>
</organism>
<comment type="caution">
    <text evidence="1">The sequence shown here is derived from an EMBL/GenBank/DDBJ whole genome shotgun (WGS) entry which is preliminary data.</text>
</comment>
<dbReference type="OrthoDB" id="121656at2"/>
<protein>
    <recommendedName>
        <fullName evidence="3">Type II toxin-antitoxin system HicA family toxin</fullName>
    </recommendedName>
</protein>
<reference evidence="1 2" key="1">
    <citation type="journal article" date="2017" name="ISME J.">
        <title>Grape pomace compost harbors organohalide-respiring Dehalogenimonas species with novel reductive dehalogenase genes.</title>
        <authorList>
            <person name="Yang Y."/>
            <person name="Higgins S.A."/>
            <person name="Yan J."/>
            <person name="Simsir B."/>
            <person name="Chourey K."/>
            <person name="Iyer R."/>
            <person name="Hettich R.L."/>
            <person name="Baldwin B."/>
            <person name="Ogles D.M."/>
            <person name="Loffler F.E."/>
        </authorList>
    </citation>
    <scope>NUCLEOTIDE SEQUENCE [LARGE SCALE GENOMIC DNA]</scope>
    <source>
        <strain evidence="1 2">GP</strain>
    </source>
</reference>
<accession>A0A2P5P761</accession>
<gene>
    <name evidence="1" type="ORF">JP09_004815</name>
</gene>
<evidence type="ECO:0000313" key="1">
    <source>
        <dbReference type="EMBL" id="PPD58120.1"/>
    </source>
</evidence>
<keyword evidence="2" id="KW-1185">Reference proteome</keyword>
<name>A0A2P5P761_9CHLR</name>
<sequence>MRLPRDIGGQYLVRQLALYGYSITRQTGCHVKIMSAQAGREHQITITTGRLLRMATLNNILTEIASYLSIEKDALITALFFA</sequence>